<proteinExistence type="inferred from homology"/>
<comment type="similarity">
    <text evidence="1">Belongs to the tubulin--tyrosine ligase family.</text>
</comment>
<keyword evidence="2" id="KW-0436">Ligase</keyword>
<comment type="caution">
    <text evidence="8">The sequence shown here is derived from an EMBL/GenBank/DDBJ whole genome shotgun (WGS) entry which is preliminary data.</text>
</comment>
<dbReference type="InterPro" id="IPR004344">
    <property type="entry name" value="TTL/TTLL_fam"/>
</dbReference>
<feature type="non-terminal residue" evidence="8">
    <location>
        <position position="1"/>
    </location>
</feature>
<evidence type="ECO:0000256" key="3">
    <source>
        <dbReference type="ARBA" id="ARBA00022701"/>
    </source>
</evidence>
<dbReference type="GO" id="GO:0005524">
    <property type="term" value="F:ATP binding"/>
    <property type="evidence" value="ECO:0007669"/>
    <property type="project" value="UniProtKB-KW"/>
</dbReference>
<keyword evidence="5" id="KW-0067">ATP-binding</keyword>
<feature type="non-terminal residue" evidence="8">
    <location>
        <position position="407"/>
    </location>
</feature>
<dbReference type="GO" id="GO:0070740">
    <property type="term" value="F:tubulin-glutamic acid ligase activity"/>
    <property type="evidence" value="ECO:0007669"/>
    <property type="project" value="TreeGrafter"/>
</dbReference>
<name>A0A8S3ZNU3_9EUPU</name>
<dbReference type="FunFam" id="3.30.470.20:FF:000009">
    <property type="entry name" value="tubulin polyglutamylase TTLL5 isoform X1"/>
    <property type="match status" value="1"/>
</dbReference>
<evidence type="ECO:0000313" key="9">
    <source>
        <dbReference type="Proteomes" id="UP000678393"/>
    </source>
</evidence>
<keyword evidence="4" id="KW-0547">Nucleotide-binding</keyword>
<evidence type="ECO:0000256" key="1">
    <source>
        <dbReference type="ARBA" id="ARBA00006820"/>
    </source>
</evidence>
<gene>
    <name evidence="8" type="ORF">CUNI_LOCUS15068</name>
</gene>
<dbReference type="PANTHER" id="PTHR12241">
    <property type="entry name" value="TUBULIN POLYGLUTAMYLASE"/>
    <property type="match status" value="1"/>
</dbReference>
<dbReference type="AlphaFoldDB" id="A0A8S3ZNU3"/>
<dbReference type="GO" id="GO:0000226">
    <property type="term" value="P:microtubule cytoskeleton organization"/>
    <property type="evidence" value="ECO:0007669"/>
    <property type="project" value="TreeGrafter"/>
</dbReference>
<organism evidence="8 9">
    <name type="scientific">Candidula unifasciata</name>
    <dbReference type="NCBI Taxonomy" id="100452"/>
    <lineage>
        <taxon>Eukaryota</taxon>
        <taxon>Metazoa</taxon>
        <taxon>Spiralia</taxon>
        <taxon>Lophotrochozoa</taxon>
        <taxon>Mollusca</taxon>
        <taxon>Gastropoda</taxon>
        <taxon>Heterobranchia</taxon>
        <taxon>Euthyneura</taxon>
        <taxon>Panpulmonata</taxon>
        <taxon>Eupulmonata</taxon>
        <taxon>Stylommatophora</taxon>
        <taxon>Helicina</taxon>
        <taxon>Helicoidea</taxon>
        <taxon>Geomitridae</taxon>
        <taxon>Candidula</taxon>
    </lineage>
</organism>
<dbReference type="EMBL" id="CAJHNH020003535">
    <property type="protein sequence ID" value="CAG5129510.1"/>
    <property type="molecule type" value="Genomic_DNA"/>
</dbReference>
<evidence type="ECO:0000256" key="7">
    <source>
        <dbReference type="ARBA" id="ARBA00049274"/>
    </source>
</evidence>
<dbReference type="GO" id="GO:0015631">
    <property type="term" value="F:tubulin binding"/>
    <property type="evidence" value="ECO:0007669"/>
    <property type="project" value="TreeGrafter"/>
</dbReference>
<evidence type="ECO:0000256" key="2">
    <source>
        <dbReference type="ARBA" id="ARBA00022598"/>
    </source>
</evidence>
<evidence type="ECO:0000256" key="6">
    <source>
        <dbReference type="ARBA" id="ARBA00041448"/>
    </source>
</evidence>
<keyword evidence="9" id="KW-1185">Reference proteome</keyword>
<dbReference type="GO" id="GO:0036064">
    <property type="term" value="C:ciliary basal body"/>
    <property type="evidence" value="ECO:0007669"/>
    <property type="project" value="TreeGrafter"/>
</dbReference>
<comment type="catalytic activity">
    <reaction evidence="7">
        <text>L-glutamyl-[protein] + L-glutamate + ATP = gamma-L-glutamyl-L-glutamyl-[protein] + ADP + phosphate + H(+)</text>
        <dbReference type="Rhea" id="RHEA:60144"/>
        <dbReference type="Rhea" id="RHEA-COMP:10208"/>
        <dbReference type="Rhea" id="RHEA-COMP:15517"/>
        <dbReference type="ChEBI" id="CHEBI:15378"/>
        <dbReference type="ChEBI" id="CHEBI:29973"/>
        <dbReference type="ChEBI" id="CHEBI:29985"/>
        <dbReference type="ChEBI" id="CHEBI:30616"/>
        <dbReference type="ChEBI" id="CHEBI:43474"/>
        <dbReference type="ChEBI" id="CHEBI:143622"/>
        <dbReference type="ChEBI" id="CHEBI:456216"/>
    </reaction>
    <physiologicalReaction direction="left-to-right" evidence="7">
        <dbReference type="Rhea" id="RHEA:60145"/>
    </physiologicalReaction>
</comment>
<reference evidence="8" key="1">
    <citation type="submission" date="2021-04" db="EMBL/GenBank/DDBJ databases">
        <authorList>
            <consortium name="Molecular Ecology Group"/>
        </authorList>
    </citation>
    <scope>NUCLEOTIDE SEQUENCE</scope>
</reference>
<dbReference type="Pfam" id="PF03133">
    <property type="entry name" value="TTL"/>
    <property type="match status" value="1"/>
</dbReference>
<dbReference type="OrthoDB" id="2016263at2759"/>
<dbReference type="Proteomes" id="UP000678393">
    <property type="component" value="Unassembled WGS sequence"/>
</dbReference>
<accession>A0A8S3ZNU3</accession>
<keyword evidence="3" id="KW-0493">Microtubule</keyword>
<dbReference type="PANTHER" id="PTHR12241:SF145">
    <property type="entry name" value="TUBULIN POLYGLUTAMYLASE TTLL5"/>
    <property type="match status" value="1"/>
</dbReference>
<sequence>AKPGSTEYNLLWCSSHLKPSTLRFMADFQKINHFPRSCELTRKDRLFRNIQRMQLMKGHRHFDFIPASYVLPGDYHEFYAHFQKNKGLYIVKPVASSQGRGVFLVSHPEQVPLDEHVIVSKYISAPLVIDGFKFDVRCYVAVTSYDPLVIYMYEEGLTRFATVKYEKDMKYLRNQCMHLTNYSVNKRSQYYVRNADADIENFGNKWSMSAMLRHLRSTGKDTAALMMQIENIVIKTILSAESSIVAACNMHQPFRGNCFELYGFDILIDEHLKPWVLEVNFSPSLACDTPLDLKIKSNMLCDLFSLVGVICQDPTAKRWIKSTRQRRIIDKTTGKSAVESEEKDLNIHMTGLNSEEIKILRRVKEEESRKGGWIRIFPSADSWDKYGHFLHSPDAHNLMLHQRLFPD</sequence>
<protein>
    <recommendedName>
        <fullName evidence="6">Tubulin--tyrosine ligase-like protein 5</fullName>
    </recommendedName>
</protein>
<dbReference type="SUPFAM" id="SSF56059">
    <property type="entry name" value="Glutathione synthetase ATP-binding domain-like"/>
    <property type="match status" value="1"/>
</dbReference>
<evidence type="ECO:0000256" key="5">
    <source>
        <dbReference type="ARBA" id="ARBA00022840"/>
    </source>
</evidence>
<dbReference type="GO" id="GO:0005874">
    <property type="term" value="C:microtubule"/>
    <property type="evidence" value="ECO:0007669"/>
    <property type="project" value="UniProtKB-KW"/>
</dbReference>
<evidence type="ECO:0000313" key="8">
    <source>
        <dbReference type="EMBL" id="CAG5129510.1"/>
    </source>
</evidence>
<dbReference type="Gene3D" id="3.30.470.20">
    <property type="entry name" value="ATP-grasp fold, B domain"/>
    <property type="match status" value="1"/>
</dbReference>
<evidence type="ECO:0000256" key="4">
    <source>
        <dbReference type="ARBA" id="ARBA00022741"/>
    </source>
</evidence>